<dbReference type="InterPro" id="IPR048020">
    <property type="entry name" value="Transpos_IS3"/>
</dbReference>
<keyword evidence="2" id="KW-0175">Coiled coil</keyword>
<feature type="domain" description="Integrase catalytic" evidence="3">
    <location>
        <begin position="292"/>
        <end position="458"/>
    </location>
</feature>
<dbReference type="InterPro" id="IPR050900">
    <property type="entry name" value="Transposase_IS3/IS150/IS904"/>
</dbReference>
<comment type="similarity">
    <text evidence="1">Belongs to the transposase 8 family.</text>
</comment>
<reference evidence="4 5" key="2">
    <citation type="submission" date="2020-02" db="EMBL/GenBank/DDBJ databases">
        <title>The new genus of Enterobacteriales.</title>
        <authorList>
            <person name="Kim I.S."/>
        </authorList>
    </citation>
    <scope>NUCLEOTIDE SEQUENCE [LARGE SCALE GENOMIC DNA]</scope>
    <source>
        <strain evidence="4 5">SAP-6</strain>
    </source>
</reference>
<organism evidence="4 5">
    <name type="scientific">Acerihabitans arboris</name>
    <dbReference type="NCBI Taxonomy" id="2691583"/>
    <lineage>
        <taxon>Bacteria</taxon>
        <taxon>Pseudomonadati</taxon>
        <taxon>Pseudomonadota</taxon>
        <taxon>Gammaproteobacteria</taxon>
        <taxon>Enterobacterales</taxon>
        <taxon>Pectobacteriaceae</taxon>
        <taxon>Acerihabitans</taxon>
    </lineage>
</organism>
<dbReference type="SUPFAM" id="SSF53098">
    <property type="entry name" value="Ribonuclease H-like"/>
    <property type="match status" value="1"/>
</dbReference>
<dbReference type="GO" id="GO:0004803">
    <property type="term" value="F:transposase activity"/>
    <property type="evidence" value="ECO:0007669"/>
    <property type="project" value="InterPro"/>
</dbReference>
<evidence type="ECO:0000256" key="2">
    <source>
        <dbReference type="SAM" id="Coils"/>
    </source>
</evidence>
<reference evidence="4 5" key="1">
    <citation type="submission" date="2019-12" db="EMBL/GenBank/DDBJ databases">
        <authorList>
            <person name="Lee S.D."/>
        </authorList>
    </citation>
    <scope>NUCLEOTIDE SEQUENCE [LARGE SCALE GENOMIC DNA]</scope>
    <source>
        <strain evidence="4 5">SAP-6</strain>
    </source>
</reference>
<evidence type="ECO:0000259" key="3">
    <source>
        <dbReference type="PROSITE" id="PS50994"/>
    </source>
</evidence>
<dbReference type="AlphaFoldDB" id="A0A845SNT9"/>
<accession>A0A845SNT9</accession>
<feature type="coiled-coil region" evidence="2">
    <location>
        <begin position="115"/>
        <end position="142"/>
    </location>
</feature>
<dbReference type="GO" id="GO:0006313">
    <property type="term" value="P:DNA transposition"/>
    <property type="evidence" value="ECO:0007669"/>
    <property type="project" value="InterPro"/>
</dbReference>
<dbReference type="Pfam" id="PF00665">
    <property type="entry name" value="rve"/>
    <property type="match status" value="1"/>
</dbReference>
<dbReference type="Proteomes" id="UP000461443">
    <property type="component" value="Unassembled WGS sequence"/>
</dbReference>
<dbReference type="SUPFAM" id="SSF46689">
    <property type="entry name" value="Homeodomain-like"/>
    <property type="match status" value="2"/>
</dbReference>
<gene>
    <name evidence="4" type="ORF">GRH90_16040</name>
</gene>
<sequence>MKRISPERKAATLAKLLPPYNMTVSAVAQMEGISEATLYNWRSQAKAEGKPVPGADKNSEQWPAQARLAVIIETATLSETDIAAYCRKKGLYPEQITQWKQAFLQVPPVDDRAALKQVQKENKQLKKELVRKEKALAEAAAILVLRKRLRDLLRGNGRGRLTPITERETLIGYVREAMVNGARLSVALREISLSERTWRRWHQRVEDGRPGAIRPVPGNRLTSEEEQQILAVCHRSDYASLPPSQIVPRLADEGIYLASESTFYRILRRHGEVHRRGRQQTSHQVRPATTWKATGPNQVYTWDITWLPSVVKGRWYYLYMVEDIFSRKIVGQEVHEEESGEWAASLMERTVLSERCYRQPLVLHADNGAAMKSQTLNVKLEELKITPSHSRPRVSNDNAYVESLFRTVKYVPQWPSGGFGTLEEAREWVGVFTRWYNEKHYHSGIRYVTPAQCHRGDDREILMRRDEVYRAAQAVHPERWSGETRNWQPISTVTLNPEQEKQAA</sequence>
<dbReference type="InterPro" id="IPR009057">
    <property type="entry name" value="Homeodomain-like_sf"/>
</dbReference>
<dbReference type="InterPro" id="IPR001584">
    <property type="entry name" value="Integrase_cat-core"/>
</dbReference>
<dbReference type="InterPro" id="IPR002514">
    <property type="entry name" value="Transposase_8"/>
</dbReference>
<dbReference type="InterPro" id="IPR036397">
    <property type="entry name" value="RNaseH_sf"/>
</dbReference>
<dbReference type="Pfam" id="PF13565">
    <property type="entry name" value="HTH_32"/>
    <property type="match status" value="1"/>
</dbReference>
<dbReference type="GO" id="GO:0003677">
    <property type="term" value="F:DNA binding"/>
    <property type="evidence" value="ECO:0007669"/>
    <property type="project" value="InterPro"/>
</dbReference>
<evidence type="ECO:0000256" key="1">
    <source>
        <dbReference type="ARBA" id="ARBA00009964"/>
    </source>
</evidence>
<dbReference type="GO" id="GO:0015074">
    <property type="term" value="P:DNA integration"/>
    <property type="evidence" value="ECO:0007669"/>
    <property type="project" value="InterPro"/>
</dbReference>
<comment type="caution">
    <text evidence="4">The sequence shown here is derived from an EMBL/GenBank/DDBJ whole genome shotgun (WGS) entry which is preliminary data.</text>
</comment>
<dbReference type="RefSeq" id="WP_162366966.1">
    <property type="nucleotide sequence ID" value="NZ_WUBS01000011.1"/>
</dbReference>
<dbReference type="PANTHER" id="PTHR46889">
    <property type="entry name" value="TRANSPOSASE INSF FOR INSERTION SEQUENCE IS3B-RELATED"/>
    <property type="match status" value="1"/>
</dbReference>
<protein>
    <submittedName>
        <fullName evidence="4">IS3 family transposase</fullName>
    </submittedName>
</protein>
<evidence type="ECO:0000313" key="4">
    <source>
        <dbReference type="EMBL" id="NDL64251.1"/>
    </source>
</evidence>
<keyword evidence="5" id="KW-1185">Reference proteome</keyword>
<dbReference type="EMBL" id="WUBS01000011">
    <property type="protein sequence ID" value="NDL64251.1"/>
    <property type="molecule type" value="Genomic_DNA"/>
</dbReference>
<dbReference type="PANTHER" id="PTHR46889:SF4">
    <property type="entry name" value="TRANSPOSASE INSO FOR INSERTION SEQUENCE ELEMENT IS911B-RELATED"/>
    <property type="match status" value="1"/>
</dbReference>
<dbReference type="PROSITE" id="PS50994">
    <property type="entry name" value="INTEGRASE"/>
    <property type="match status" value="1"/>
</dbReference>
<proteinExistence type="inferred from homology"/>
<dbReference type="InterPro" id="IPR012337">
    <property type="entry name" value="RNaseH-like_sf"/>
</dbReference>
<dbReference type="Gene3D" id="3.30.420.10">
    <property type="entry name" value="Ribonuclease H-like superfamily/Ribonuclease H"/>
    <property type="match status" value="1"/>
</dbReference>
<name>A0A845SNT9_9GAMM</name>
<dbReference type="NCBIfam" id="NF033516">
    <property type="entry name" value="transpos_IS3"/>
    <property type="match status" value="1"/>
</dbReference>
<dbReference type="Pfam" id="PF01527">
    <property type="entry name" value="HTH_Tnp_1"/>
    <property type="match status" value="2"/>
</dbReference>
<evidence type="ECO:0000313" key="5">
    <source>
        <dbReference type="Proteomes" id="UP000461443"/>
    </source>
</evidence>